<evidence type="ECO:0000256" key="9">
    <source>
        <dbReference type="ARBA" id="ARBA00048531"/>
    </source>
</evidence>
<dbReference type="InterPro" id="IPR015424">
    <property type="entry name" value="PyrdxlP-dep_Trfase"/>
</dbReference>
<sequence length="351" mass="38775">MAQYQSQHASSSSSSLAPLHHGGRLRQASIQWDIPIHQWVDLSTGIAPFSYPFSPPPSNCWERLPEEDDELQTVAQKYYELREDQSLLPVAGSQAAIQALPRLRTPCLVAVQVPSYAEHLRAWHRESHQVRTFSPESLDDVATNADVVVVINPNNPTGHRHSSDKLLAVAHKLNRRGGWLVIDEAFADVDPTGSLISNVGANCPSLIVLRSLGKFFGLAGARVGFVIGPASLLTILGDQLGPWSIAHPCRHVAVQALTDQPWQFNQRRRLVQASQRLAAILASFGLKGNTTSSLFHYIPRNDAARLHHALARQGILTRLFDSPPALRIGLPGDEEQWQRLSFALDHIDHHP</sequence>
<dbReference type="PANTHER" id="PTHR42885">
    <property type="entry name" value="HISTIDINOL-PHOSPHATE AMINOTRANSFERASE-RELATED"/>
    <property type="match status" value="1"/>
</dbReference>
<dbReference type="PROSITE" id="PS00105">
    <property type="entry name" value="AA_TRANSFER_CLASS_1"/>
    <property type="match status" value="1"/>
</dbReference>
<gene>
    <name evidence="12" type="primary">cobC</name>
    <name evidence="12" type="ORF">DENOEST_1160</name>
</gene>
<dbReference type="PANTHER" id="PTHR42885:SF1">
    <property type="entry name" value="THREONINE-PHOSPHATE DECARBOXYLASE"/>
    <property type="match status" value="1"/>
</dbReference>
<dbReference type="RefSeq" id="WP_145772127.1">
    <property type="nucleotide sequence ID" value="NZ_LR778301.1"/>
</dbReference>
<keyword evidence="5" id="KW-0169">Cobalamin biosynthesis</keyword>
<evidence type="ECO:0000256" key="3">
    <source>
        <dbReference type="ARBA" id="ARBA00004953"/>
    </source>
</evidence>
<evidence type="ECO:0000256" key="1">
    <source>
        <dbReference type="ARBA" id="ARBA00001933"/>
    </source>
</evidence>
<reference evidence="12 13" key="1">
    <citation type="submission" date="2020-03" db="EMBL/GenBank/DDBJ databases">
        <authorList>
            <consortium name="Genoscope - CEA"/>
            <person name="William W."/>
        </authorList>
    </citation>
    <scope>NUCLEOTIDE SEQUENCE [LARGE SCALE GENOMIC DNA]</scope>
    <source>
        <strain evidence="13">DSM 16959</strain>
    </source>
</reference>
<dbReference type="InterPro" id="IPR015422">
    <property type="entry name" value="PyrdxlP-dep_Trfase_small"/>
</dbReference>
<comment type="cofactor">
    <cofactor evidence="1">
        <name>pyridoxal 5'-phosphate</name>
        <dbReference type="ChEBI" id="CHEBI:597326"/>
    </cofactor>
</comment>
<dbReference type="KEGG" id="doe:DENOEST_1160"/>
<dbReference type="GO" id="GO:0030170">
    <property type="term" value="F:pyridoxal phosphate binding"/>
    <property type="evidence" value="ECO:0007669"/>
    <property type="project" value="InterPro"/>
</dbReference>
<accession>A0A6S6XU53</accession>
<dbReference type="NCBIfam" id="TIGR01140">
    <property type="entry name" value="L_thr_O3P_dcar"/>
    <property type="match status" value="1"/>
</dbReference>
<dbReference type="OrthoDB" id="9799304at2"/>
<comment type="function">
    <text evidence="2">Decarboxylates L-threonine-O-3-phosphate to yield (R)-1-amino-2-propanol O-2-phosphate, the precursor for the linkage between the nucleotide loop and the corrin ring in cobalamin.</text>
</comment>
<dbReference type="GO" id="GO:0009236">
    <property type="term" value="P:cobalamin biosynthetic process"/>
    <property type="evidence" value="ECO:0007669"/>
    <property type="project" value="UniProtKB-UniPathway"/>
</dbReference>
<protein>
    <recommendedName>
        <fullName evidence="4">threonine-phosphate decarboxylase</fullName>
        <ecNumber evidence="4">4.1.1.81</ecNumber>
    </recommendedName>
    <alternativeName>
        <fullName evidence="8">L-threonine-O-3-phosphate decarboxylase</fullName>
    </alternativeName>
</protein>
<evidence type="ECO:0000256" key="10">
    <source>
        <dbReference type="SAM" id="MobiDB-lite"/>
    </source>
</evidence>
<dbReference type="EC" id="4.1.1.81" evidence="4"/>
<keyword evidence="13" id="KW-1185">Reference proteome</keyword>
<evidence type="ECO:0000313" key="12">
    <source>
        <dbReference type="EMBL" id="CAB1368325.1"/>
    </source>
</evidence>
<evidence type="ECO:0000256" key="6">
    <source>
        <dbReference type="ARBA" id="ARBA00022898"/>
    </source>
</evidence>
<comment type="pathway">
    <text evidence="3">Cofactor biosynthesis; adenosylcobalamin biosynthesis.</text>
</comment>
<keyword evidence="6" id="KW-0663">Pyridoxal phosphate</keyword>
<dbReference type="Pfam" id="PF00155">
    <property type="entry name" value="Aminotran_1_2"/>
    <property type="match status" value="1"/>
</dbReference>
<comment type="catalytic activity">
    <reaction evidence="9">
        <text>O-phospho-L-threonine + H(+) = (R)-1-aminopropan-2-yl phosphate + CO2</text>
        <dbReference type="Rhea" id="RHEA:11492"/>
        <dbReference type="ChEBI" id="CHEBI:15378"/>
        <dbReference type="ChEBI" id="CHEBI:16526"/>
        <dbReference type="ChEBI" id="CHEBI:58563"/>
        <dbReference type="ChEBI" id="CHEBI:58675"/>
        <dbReference type="EC" id="4.1.1.81"/>
    </reaction>
</comment>
<dbReference type="InterPro" id="IPR015421">
    <property type="entry name" value="PyrdxlP-dep_Trfase_major"/>
</dbReference>
<dbReference type="EMBL" id="LR778301">
    <property type="protein sequence ID" value="CAB1368325.1"/>
    <property type="molecule type" value="Genomic_DNA"/>
</dbReference>
<feature type="region of interest" description="Disordered" evidence="10">
    <location>
        <begin position="1"/>
        <end position="20"/>
    </location>
</feature>
<feature type="domain" description="Aminotransferase class I/classII large" evidence="11">
    <location>
        <begin position="73"/>
        <end position="340"/>
    </location>
</feature>
<evidence type="ECO:0000259" key="11">
    <source>
        <dbReference type="Pfam" id="PF00155"/>
    </source>
</evidence>
<dbReference type="CDD" id="cd00609">
    <property type="entry name" value="AAT_like"/>
    <property type="match status" value="1"/>
</dbReference>
<evidence type="ECO:0000313" key="13">
    <source>
        <dbReference type="Proteomes" id="UP000515733"/>
    </source>
</evidence>
<evidence type="ECO:0000256" key="4">
    <source>
        <dbReference type="ARBA" id="ARBA00012285"/>
    </source>
</evidence>
<dbReference type="SUPFAM" id="SSF53383">
    <property type="entry name" value="PLP-dependent transferases"/>
    <property type="match status" value="1"/>
</dbReference>
<name>A0A6S6XU53_9PROT</name>
<evidence type="ECO:0000256" key="2">
    <source>
        <dbReference type="ARBA" id="ARBA00003444"/>
    </source>
</evidence>
<evidence type="ECO:0000256" key="5">
    <source>
        <dbReference type="ARBA" id="ARBA00022573"/>
    </source>
</evidence>
<evidence type="ECO:0000256" key="8">
    <source>
        <dbReference type="ARBA" id="ARBA00029996"/>
    </source>
</evidence>
<dbReference type="InterPro" id="IPR004838">
    <property type="entry name" value="NHTrfase_class1_PyrdxlP-BS"/>
</dbReference>
<dbReference type="UniPathway" id="UPA00148"/>
<keyword evidence="7 12" id="KW-0456">Lyase</keyword>
<dbReference type="Gene3D" id="3.40.640.10">
    <property type="entry name" value="Type I PLP-dependent aspartate aminotransferase-like (Major domain)"/>
    <property type="match status" value="1"/>
</dbReference>
<dbReference type="AlphaFoldDB" id="A0A6S6XU53"/>
<dbReference type="InterPro" id="IPR004839">
    <property type="entry name" value="Aminotransferase_I/II_large"/>
</dbReference>
<dbReference type="InterPro" id="IPR005860">
    <property type="entry name" value="CobD"/>
</dbReference>
<proteinExistence type="predicted"/>
<dbReference type="GO" id="GO:0048472">
    <property type="term" value="F:threonine-phosphate decarboxylase activity"/>
    <property type="evidence" value="ECO:0007669"/>
    <property type="project" value="UniProtKB-EC"/>
</dbReference>
<dbReference type="Gene3D" id="3.90.1150.10">
    <property type="entry name" value="Aspartate Aminotransferase, domain 1"/>
    <property type="match status" value="1"/>
</dbReference>
<dbReference type="Proteomes" id="UP000515733">
    <property type="component" value="Chromosome"/>
</dbReference>
<evidence type="ECO:0000256" key="7">
    <source>
        <dbReference type="ARBA" id="ARBA00023239"/>
    </source>
</evidence>
<organism evidence="12 13">
    <name type="scientific">Denitratisoma oestradiolicum</name>
    <dbReference type="NCBI Taxonomy" id="311182"/>
    <lineage>
        <taxon>Bacteria</taxon>
        <taxon>Pseudomonadati</taxon>
        <taxon>Pseudomonadota</taxon>
        <taxon>Betaproteobacteria</taxon>
        <taxon>Nitrosomonadales</taxon>
        <taxon>Sterolibacteriaceae</taxon>
        <taxon>Denitratisoma</taxon>
    </lineage>
</organism>